<evidence type="ECO:0000313" key="1">
    <source>
        <dbReference type="EMBL" id="XDJ03426.1"/>
    </source>
</evidence>
<sequence>MSIGVQKLNLNPLNDGTKSGTVDNLAALLRHIEAASDDSEMCDPGLHLVIKVASATARELQAFDDKKES</sequence>
<name>A0AB39C9Q9_9VIRU</name>
<protein>
    <submittedName>
        <fullName evidence="1">Uncharacterized protein</fullName>
    </submittedName>
</protein>
<proteinExistence type="predicted"/>
<organism evidence="1">
    <name type="scientific">Aliivibrio phage vB_Alvi_H905</name>
    <dbReference type="NCBI Taxonomy" id="3234039"/>
    <lineage>
        <taxon>Viruses</taxon>
    </lineage>
</organism>
<accession>A0AB39C9Q9</accession>
<reference evidence="1" key="1">
    <citation type="journal article" date="2024" name="Genome Announc.">
        <title>Genome sequence of H905.</title>
        <authorList>
            <person name="Whistler C."/>
            <person name="Calawa J."/>
        </authorList>
    </citation>
    <scope>NUCLEOTIDE SEQUENCE</scope>
</reference>
<gene>
    <name evidence="1" type="ORF">H905_00008</name>
</gene>
<dbReference type="EMBL" id="PP986400">
    <property type="protein sequence ID" value="XDJ03426.1"/>
    <property type="molecule type" value="Genomic_DNA"/>
</dbReference>
<reference evidence="1" key="2">
    <citation type="submission" date="2024-07" db="EMBL/GenBank/DDBJ databases">
        <authorList>
            <person name="Foxall R."/>
        </authorList>
    </citation>
    <scope>NUCLEOTIDE SEQUENCE</scope>
</reference>